<reference evidence="1 2" key="1">
    <citation type="submission" date="2024-02" db="EMBL/GenBank/DDBJ databases">
        <title>High-quality chromosome-scale genome assembly of Pensacola bahiagrass (Paspalum notatum Flugge var. saurae).</title>
        <authorList>
            <person name="Vega J.M."/>
            <person name="Podio M."/>
            <person name="Orjuela J."/>
            <person name="Siena L.A."/>
            <person name="Pessino S.C."/>
            <person name="Combes M.C."/>
            <person name="Mariac C."/>
            <person name="Albertini E."/>
            <person name="Pupilli F."/>
            <person name="Ortiz J.P.A."/>
            <person name="Leblanc O."/>
        </authorList>
    </citation>
    <scope>NUCLEOTIDE SEQUENCE [LARGE SCALE GENOMIC DNA]</scope>
    <source>
        <strain evidence="1">R1</strain>
        <tissue evidence="1">Leaf</tissue>
    </source>
</reference>
<organism evidence="1 2">
    <name type="scientific">Paspalum notatum var. saurae</name>
    <dbReference type="NCBI Taxonomy" id="547442"/>
    <lineage>
        <taxon>Eukaryota</taxon>
        <taxon>Viridiplantae</taxon>
        <taxon>Streptophyta</taxon>
        <taxon>Embryophyta</taxon>
        <taxon>Tracheophyta</taxon>
        <taxon>Spermatophyta</taxon>
        <taxon>Magnoliopsida</taxon>
        <taxon>Liliopsida</taxon>
        <taxon>Poales</taxon>
        <taxon>Poaceae</taxon>
        <taxon>PACMAD clade</taxon>
        <taxon>Panicoideae</taxon>
        <taxon>Andropogonodae</taxon>
        <taxon>Paspaleae</taxon>
        <taxon>Paspalinae</taxon>
        <taxon>Paspalum</taxon>
    </lineage>
</organism>
<gene>
    <name evidence="1" type="ORF">U9M48_031932</name>
</gene>
<dbReference type="AlphaFoldDB" id="A0AAQ3U6T5"/>
<accession>A0AAQ3U6T5</accession>
<protein>
    <submittedName>
        <fullName evidence="1">Uncharacterized protein</fullName>
    </submittedName>
</protein>
<name>A0AAQ3U6T5_PASNO</name>
<evidence type="ECO:0000313" key="2">
    <source>
        <dbReference type="Proteomes" id="UP001341281"/>
    </source>
</evidence>
<proteinExistence type="predicted"/>
<dbReference type="EMBL" id="CP144751">
    <property type="protein sequence ID" value="WVZ84967.1"/>
    <property type="molecule type" value="Genomic_DNA"/>
</dbReference>
<keyword evidence="2" id="KW-1185">Reference proteome</keyword>
<evidence type="ECO:0000313" key="1">
    <source>
        <dbReference type="EMBL" id="WVZ84967.1"/>
    </source>
</evidence>
<dbReference type="Proteomes" id="UP001341281">
    <property type="component" value="Chromosome 07"/>
</dbReference>
<sequence>MQSLLRNVCRAGSRGAAARLLEFAAPVATHPRAAHPSSAIKHLRPEPDGFSRPIGSHVISHDCVPAACSFCPKLLVARGLKRLEAHKTVRHIMNILNKEAVEKVRLEMEIPDVQPGCIIQMRLV</sequence>